<evidence type="ECO:0000256" key="4">
    <source>
        <dbReference type="ARBA" id="ARBA00023014"/>
    </source>
</evidence>
<gene>
    <name evidence="6" type="ORF">EYW49_06000</name>
</gene>
<keyword evidence="7" id="KW-1185">Reference proteome</keyword>
<feature type="domain" description="Rieske" evidence="5">
    <location>
        <begin position="3"/>
        <end position="98"/>
    </location>
</feature>
<sequence length="109" mass="11865">MLRKACDRSALEEGRHLVVAVERKRYLVVWPTGGEPRAYRALCPHAEVPLVDAPFDGRSITCPQHGWVFDATTGICRAGGEGRLRDCALTIVGDEVMIDVPVKPARPGG</sequence>
<comment type="caution">
    <text evidence="6">The sequence shown here is derived from an EMBL/GenBank/DDBJ whole genome shotgun (WGS) entry which is preliminary data.</text>
</comment>
<dbReference type="PROSITE" id="PS51296">
    <property type="entry name" value="RIESKE"/>
    <property type="match status" value="1"/>
</dbReference>
<keyword evidence="1" id="KW-0001">2Fe-2S</keyword>
<dbReference type="EMBL" id="SJFN01000006">
    <property type="protein sequence ID" value="TBW39809.1"/>
    <property type="molecule type" value="Genomic_DNA"/>
</dbReference>
<dbReference type="InterPro" id="IPR017941">
    <property type="entry name" value="Rieske_2Fe-2S"/>
</dbReference>
<reference evidence="6 7" key="1">
    <citation type="submission" date="2019-02" db="EMBL/GenBank/DDBJ databases">
        <title>Siculibacillus lacustris gen. nov., sp. nov., a new rosette-forming bacterium isolated from a freshwater crater lake (Lake St. Ana, Romania).</title>
        <authorList>
            <person name="Felfoldi T."/>
            <person name="Marton Z."/>
            <person name="Szabo A."/>
            <person name="Mentes A."/>
            <person name="Boka K."/>
            <person name="Marialigeti K."/>
            <person name="Mathe I."/>
            <person name="Koncz M."/>
            <person name="Schumann P."/>
            <person name="Toth E."/>
        </authorList>
    </citation>
    <scope>NUCLEOTIDE SEQUENCE [LARGE SCALE GENOMIC DNA]</scope>
    <source>
        <strain evidence="6 7">SA-279</strain>
    </source>
</reference>
<accession>A0A4Q9VXE2</accession>
<keyword evidence="2" id="KW-0479">Metal-binding</keyword>
<proteinExistence type="predicted"/>
<dbReference type="Proteomes" id="UP000292781">
    <property type="component" value="Unassembled WGS sequence"/>
</dbReference>
<evidence type="ECO:0000256" key="3">
    <source>
        <dbReference type="ARBA" id="ARBA00023004"/>
    </source>
</evidence>
<protein>
    <submittedName>
        <fullName evidence="6">(2Fe-2S)-binding protein</fullName>
    </submittedName>
</protein>
<keyword evidence="4" id="KW-0411">Iron-sulfur</keyword>
<name>A0A4Q9VXE2_9HYPH</name>
<dbReference type="OrthoDB" id="9800776at2"/>
<dbReference type="GO" id="GO:0046872">
    <property type="term" value="F:metal ion binding"/>
    <property type="evidence" value="ECO:0007669"/>
    <property type="project" value="UniProtKB-KW"/>
</dbReference>
<dbReference type="Gene3D" id="2.102.10.10">
    <property type="entry name" value="Rieske [2Fe-2S] iron-sulphur domain"/>
    <property type="match status" value="1"/>
</dbReference>
<evidence type="ECO:0000256" key="2">
    <source>
        <dbReference type="ARBA" id="ARBA00022723"/>
    </source>
</evidence>
<evidence type="ECO:0000259" key="5">
    <source>
        <dbReference type="PROSITE" id="PS51296"/>
    </source>
</evidence>
<evidence type="ECO:0000313" key="6">
    <source>
        <dbReference type="EMBL" id="TBW39809.1"/>
    </source>
</evidence>
<dbReference type="Pfam" id="PF00355">
    <property type="entry name" value="Rieske"/>
    <property type="match status" value="1"/>
</dbReference>
<dbReference type="GO" id="GO:0051537">
    <property type="term" value="F:2 iron, 2 sulfur cluster binding"/>
    <property type="evidence" value="ECO:0007669"/>
    <property type="project" value="UniProtKB-KW"/>
</dbReference>
<organism evidence="6 7">
    <name type="scientific">Siculibacillus lacustris</name>
    <dbReference type="NCBI Taxonomy" id="1549641"/>
    <lineage>
        <taxon>Bacteria</taxon>
        <taxon>Pseudomonadati</taxon>
        <taxon>Pseudomonadota</taxon>
        <taxon>Alphaproteobacteria</taxon>
        <taxon>Hyphomicrobiales</taxon>
        <taxon>Ancalomicrobiaceae</taxon>
        <taxon>Siculibacillus</taxon>
    </lineage>
</organism>
<dbReference type="InterPro" id="IPR036922">
    <property type="entry name" value="Rieske_2Fe-2S_sf"/>
</dbReference>
<evidence type="ECO:0000313" key="7">
    <source>
        <dbReference type="Proteomes" id="UP000292781"/>
    </source>
</evidence>
<dbReference type="AlphaFoldDB" id="A0A4Q9VXE2"/>
<dbReference type="RefSeq" id="WP_131307216.1">
    <property type="nucleotide sequence ID" value="NZ_SJFN01000006.1"/>
</dbReference>
<evidence type="ECO:0000256" key="1">
    <source>
        <dbReference type="ARBA" id="ARBA00022714"/>
    </source>
</evidence>
<keyword evidence="3" id="KW-0408">Iron</keyword>
<dbReference type="SUPFAM" id="SSF50022">
    <property type="entry name" value="ISP domain"/>
    <property type="match status" value="1"/>
</dbReference>